<gene>
    <name evidence="5" type="ORF">CE91St55_52700</name>
</gene>
<comment type="similarity">
    <text evidence="1">Belongs to the Gfo/Idh/MocA family.</text>
</comment>
<comment type="caution">
    <text evidence="5">The sequence shown here is derived from an EMBL/GenBank/DDBJ whole genome shotgun (WGS) entry which is preliminary data.</text>
</comment>
<evidence type="ECO:0000259" key="3">
    <source>
        <dbReference type="Pfam" id="PF01408"/>
    </source>
</evidence>
<dbReference type="PANTHER" id="PTHR42840:SF3">
    <property type="entry name" value="BINDING ROSSMANN FOLD OXIDOREDUCTASE, PUTATIVE (AFU_ORTHOLOGUE AFUA_2G10240)-RELATED"/>
    <property type="match status" value="1"/>
</dbReference>
<dbReference type="Gene3D" id="3.30.360.10">
    <property type="entry name" value="Dihydrodipicolinate Reductase, domain 2"/>
    <property type="match status" value="1"/>
</dbReference>
<dbReference type="InterPro" id="IPR000683">
    <property type="entry name" value="Gfo/Idh/MocA-like_OxRdtase_N"/>
</dbReference>
<dbReference type="InterPro" id="IPR055170">
    <property type="entry name" value="GFO_IDH_MocA-like_dom"/>
</dbReference>
<dbReference type="GO" id="GO:0000166">
    <property type="term" value="F:nucleotide binding"/>
    <property type="evidence" value="ECO:0007669"/>
    <property type="project" value="InterPro"/>
</dbReference>
<accession>A0A174XKC3</accession>
<evidence type="ECO:0000313" key="6">
    <source>
        <dbReference type="Proteomes" id="UP001055091"/>
    </source>
</evidence>
<dbReference type="GO" id="GO:0016491">
    <property type="term" value="F:oxidoreductase activity"/>
    <property type="evidence" value="ECO:0007669"/>
    <property type="project" value="UniProtKB-KW"/>
</dbReference>
<dbReference type="InterPro" id="IPR036291">
    <property type="entry name" value="NAD(P)-bd_dom_sf"/>
</dbReference>
<dbReference type="EMBL" id="BQNJ01000002">
    <property type="protein sequence ID" value="GKH03289.1"/>
    <property type="molecule type" value="Genomic_DNA"/>
</dbReference>
<evidence type="ECO:0000256" key="1">
    <source>
        <dbReference type="ARBA" id="ARBA00010928"/>
    </source>
</evidence>
<dbReference type="PANTHER" id="PTHR42840">
    <property type="entry name" value="NAD(P)-BINDING ROSSMANN-FOLD SUPERFAMILY PROTEIN-RELATED"/>
    <property type="match status" value="1"/>
</dbReference>
<reference evidence="5" key="1">
    <citation type="submission" date="2022-01" db="EMBL/GenBank/DDBJ databases">
        <title>Novel bile acid biosynthetic pathways are enriched in the microbiome of centenarians.</title>
        <authorList>
            <person name="Sato Y."/>
            <person name="Atarashi K."/>
            <person name="Plichta R.D."/>
            <person name="Arai Y."/>
            <person name="Sasajima S."/>
            <person name="Kearney M.S."/>
            <person name="Suda W."/>
            <person name="Takeshita K."/>
            <person name="Sasaki T."/>
            <person name="Okamoto S."/>
            <person name="Skelly N.A."/>
            <person name="Okamura Y."/>
            <person name="Vlamakis H."/>
            <person name="Li Y."/>
            <person name="Tanoue T."/>
            <person name="Takei H."/>
            <person name="Nittono H."/>
            <person name="Narushima S."/>
            <person name="Irie J."/>
            <person name="Itoh H."/>
            <person name="Moriya K."/>
            <person name="Sugiura Y."/>
            <person name="Suematsu M."/>
            <person name="Moritoki N."/>
            <person name="Shibata S."/>
            <person name="Littman R.D."/>
            <person name="Fischbach A.M."/>
            <person name="Uwamino Y."/>
            <person name="Inoue T."/>
            <person name="Honda A."/>
            <person name="Hattori M."/>
            <person name="Murai T."/>
            <person name="Xavier J.R."/>
            <person name="Hirose N."/>
            <person name="Honda K."/>
        </authorList>
    </citation>
    <scope>NUCLEOTIDE SEQUENCE</scope>
    <source>
        <strain evidence="5">CE91-St55</strain>
    </source>
</reference>
<feature type="domain" description="GFO/IDH/MocA-like oxidoreductase" evidence="4">
    <location>
        <begin position="193"/>
        <end position="300"/>
    </location>
</feature>
<keyword evidence="2" id="KW-0560">Oxidoreductase</keyword>
<dbReference type="SUPFAM" id="SSF55347">
    <property type="entry name" value="Glyceraldehyde-3-phosphate dehydrogenase-like, C-terminal domain"/>
    <property type="match status" value="1"/>
</dbReference>
<dbReference type="AlphaFoldDB" id="A0A174XKC3"/>
<proteinExistence type="inferred from homology"/>
<sequence>MCVNKKGEICLGMIGAGRATELHMNALTRYTGVPLCFKWIAAHRYEQVNMMKERYGFVNSSLDYHDILNDPEVDIVDICTPPYAHTQMIIEAMRAGKHVICEKPLTGYFGEEGDERPIGINVSKVHMYEKLCESLEEVKKVVDESGKKFMYAENFVYAPAVRKAAEILTKKKSKILYAKGEESLKGSSSPVAGEWDKTGGGTFIRTGAHPLSAILWLKQIESEARSEEITVKSVFADMGHITPSLSDYDHRHIAARPHDVEDNGTVIITFSDDSKAVVIATDVLLGGSKNYLELYCNDAVINCTLTLSNLMSTYFLDEDNLDDVYISEMLPLKTGWNNPFVEDEIIRGYMDELRDFVESVYFDREPKSGFKLAYDSIKIIYAAYKSAELGKAVEP</sequence>
<evidence type="ECO:0000313" key="5">
    <source>
        <dbReference type="EMBL" id="GKH03289.1"/>
    </source>
</evidence>
<dbReference type="Proteomes" id="UP001055091">
    <property type="component" value="Unassembled WGS sequence"/>
</dbReference>
<dbReference type="Pfam" id="PF01408">
    <property type="entry name" value="GFO_IDH_MocA"/>
    <property type="match status" value="1"/>
</dbReference>
<name>A0A174XKC3_9FIRM</name>
<dbReference type="Gene3D" id="3.40.50.720">
    <property type="entry name" value="NAD(P)-binding Rossmann-like Domain"/>
    <property type="match status" value="1"/>
</dbReference>
<feature type="domain" description="Gfo/Idh/MocA-like oxidoreductase N-terminal" evidence="3">
    <location>
        <begin position="11"/>
        <end position="106"/>
    </location>
</feature>
<organism evidence="5 6">
    <name type="scientific">Hungatella hathewayi</name>
    <dbReference type="NCBI Taxonomy" id="154046"/>
    <lineage>
        <taxon>Bacteria</taxon>
        <taxon>Bacillati</taxon>
        <taxon>Bacillota</taxon>
        <taxon>Clostridia</taxon>
        <taxon>Lachnospirales</taxon>
        <taxon>Lachnospiraceae</taxon>
        <taxon>Hungatella</taxon>
    </lineage>
</organism>
<dbReference type="Pfam" id="PF22725">
    <property type="entry name" value="GFO_IDH_MocA_C3"/>
    <property type="match status" value="1"/>
</dbReference>
<dbReference type="SUPFAM" id="SSF51735">
    <property type="entry name" value="NAD(P)-binding Rossmann-fold domains"/>
    <property type="match status" value="1"/>
</dbReference>
<evidence type="ECO:0000259" key="4">
    <source>
        <dbReference type="Pfam" id="PF22725"/>
    </source>
</evidence>
<protein>
    <submittedName>
        <fullName evidence="5">Dehydrogenase</fullName>
    </submittedName>
</protein>
<evidence type="ECO:0000256" key="2">
    <source>
        <dbReference type="ARBA" id="ARBA00023002"/>
    </source>
</evidence>